<proteinExistence type="predicted"/>
<dbReference type="Proteomes" id="UP001583177">
    <property type="component" value="Unassembled WGS sequence"/>
</dbReference>
<evidence type="ECO:0000256" key="4">
    <source>
        <dbReference type="SAM" id="MobiDB-lite"/>
    </source>
</evidence>
<dbReference type="PROSITE" id="PS51194">
    <property type="entry name" value="HELICASE_CTER"/>
    <property type="match status" value="1"/>
</dbReference>
<evidence type="ECO:0000313" key="6">
    <source>
        <dbReference type="EMBL" id="KAL1857634.1"/>
    </source>
</evidence>
<dbReference type="InterPro" id="IPR000330">
    <property type="entry name" value="SNF2_N"/>
</dbReference>
<dbReference type="CDD" id="cd18793">
    <property type="entry name" value="SF2_C_SNF"/>
    <property type="match status" value="1"/>
</dbReference>
<keyword evidence="7" id="KW-1185">Reference proteome</keyword>
<keyword evidence="2" id="KW-0378">Hydrolase</keyword>
<dbReference type="InterPro" id="IPR050628">
    <property type="entry name" value="SNF2_RAD54_helicase_TF"/>
</dbReference>
<dbReference type="EMBL" id="JAWRVE010000111">
    <property type="protein sequence ID" value="KAL1857634.1"/>
    <property type="molecule type" value="Genomic_DNA"/>
</dbReference>
<feature type="region of interest" description="Disordered" evidence="4">
    <location>
        <begin position="1"/>
        <end position="33"/>
    </location>
</feature>
<feature type="domain" description="Helicase C-terminal" evidence="5">
    <location>
        <begin position="408"/>
        <end position="572"/>
    </location>
</feature>
<name>A0ABR3WBM9_9PEZI</name>
<keyword evidence="1" id="KW-0547">Nucleotide-binding</keyword>
<dbReference type="InterPro" id="IPR001650">
    <property type="entry name" value="Helicase_C-like"/>
</dbReference>
<evidence type="ECO:0000313" key="7">
    <source>
        <dbReference type="Proteomes" id="UP001583177"/>
    </source>
</evidence>
<dbReference type="Gene3D" id="3.40.50.300">
    <property type="entry name" value="P-loop containing nucleotide triphosphate hydrolases"/>
    <property type="match status" value="1"/>
</dbReference>
<reference evidence="6 7" key="1">
    <citation type="journal article" date="2024" name="IMA Fungus">
        <title>IMA Genome - F19 : A genome assembly and annotation guide to empower mycologists, including annotated draft genome sequences of Ceratocystis pirilliformis, Diaporthe australafricana, Fusarium ophioides, Paecilomyces lecythidis, and Sporothrix stenoceras.</title>
        <authorList>
            <person name="Aylward J."/>
            <person name="Wilson A.M."/>
            <person name="Visagie C.M."/>
            <person name="Spraker J."/>
            <person name="Barnes I."/>
            <person name="Buitendag C."/>
            <person name="Ceriani C."/>
            <person name="Del Mar Angel L."/>
            <person name="du Plessis D."/>
            <person name="Fuchs T."/>
            <person name="Gasser K."/>
            <person name="Kramer D."/>
            <person name="Li W."/>
            <person name="Munsamy K."/>
            <person name="Piso A."/>
            <person name="Price J.L."/>
            <person name="Sonnekus B."/>
            <person name="Thomas C."/>
            <person name="van der Nest A."/>
            <person name="van Dijk A."/>
            <person name="van Heerden A."/>
            <person name="van Vuuren N."/>
            <person name="Yilmaz N."/>
            <person name="Duong T.A."/>
            <person name="van der Merwe N.A."/>
            <person name="Wingfield M.J."/>
            <person name="Wingfield B.D."/>
        </authorList>
    </citation>
    <scope>NUCLEOTIDE SEQUENCE [LARGE SCALE GENOMIC DNA]</scope>
    <source>
        <strain evidence="6 7">CMW 18300</strain>
    </source>
</reference>
<evidence type="ECO:0000256" key="2">
    <source>
        <dbReference type="ARBA" id="ARBA00022801"/>
    </source>
</evidence>
<feature type="compositionally biased region" description="Low complexity" evidence="4">
    <location>
        <begin position="12"/>
        <end position="26"/>
    </location>
</feature>
<dbReference type="InterPro" id="IPR027417">
    <property type="entry name" value="P-loop_NTPase"/>
</dbReference>
<gene>
    <name evidence="6" type="ORF">Daus18300_010274</name>
</gene>
<organism evidence="6 7">
    <name type="scientific">Diaporthe australafricana</name>
    <dbReference type="NCBI Taxonomy" id="127596"/>
    <lineage>
        <taxon>Eukaryota</taxon>
        <taxon>Fungi</taxon>
        <taxon>Dikarya</taxon>
        <taxon>Ascomycota</taxon>
        <taxon>Pezizomycotina</taxon>
        <taxon>Sordariomycetes</taxon>
        <taxon>Sordariomycetidae</taxon>
        <taxon>Diaporthales</taxon>
        <taxon>Diaporthaceae</taxon>
        <taxon>Diaporthe</taxon>
    </lineage>
</organism>
<comment type="caution">
    <text evidence="6">The sequence shown here is derived from an EMBL/GenBank/DDBJ whole genome shotgun (WGS) entry which is preliminary data.</text>
</comment>
<sequence>MYLLPPGADMPRTGITSTSSGTSGRGQATASVDEEMLEEADRCRFLRIFDEESVLGAGVASEVKQSPRIISKLKSHQLEALAMMLEKEQQPGDCRAKFPLLWERSVEDGGTVSKIFAAACEIRAPNRWCLTGTPIQNSLGDYGSLLAFVGVPPFTTHDQFRFWISTPILSNRSHNLHTLRKLVRATCLRRTKTYPALASALQLPRKRERVEAVVLAEDERELYDFFKRRSYLLAGEAAAVEAKPGASPSPAIKPRRRREKPTGGNAPRKTTANIMVLLFVLRIICDHGEELLPRAALDAWRNHDATGIGWPLLETAADARPSCCVCGTAVGGEQVETQGRDVVDLACRRHVACEACVGLEEDNARPACPACGQAGVDGIPSSLPSRALDAEYRPSSKVAAMLRNVVATLRGGYSVDSEDRPVKSVIFSHWTSMLDLISTALSPYLSSRGLSLVRIDGRSSLQQRREVMDKFNSDHSCVVMLATIGAVGEGIDLSIASEVHLMEPHWNPMAEAQAVDRVHRIGQTKEVAITRYCVNGSIEEYIQWVQQSKLKMISETLRAPEEAREKTTEEALAVKRWNKLLEFLK</sequence>
<accession>A0ABR3WBM9</accession>
<dbReference type="Gene3D" id="3.40.50.10810">
    <property type="entry name" value="Tandem AAA-ATPase domain"/>
    <property type="match status" value="1"/>
</dbReference>
<feature type="region of interest" description="Disordered" evidence="4">
    <location>
        <begin position="243"/>
        <end position="268"/>
    </location>
</feature>
<protein>
    <recommendedName>
        <fullName evidence="5">Helicase C-terminal domain-containing protein</fullName>
    </recommendedName>
</protein>
<dbReference type="InterPro" id="IPR038718">
    <property type="entry name" value="SNF2-like_sf"/>
</dbReference>
<evidence type="ECO:0000256" key="3">
    <source>
        <dbReference type="ARBA" id="ARBA00022840"/>
    </source>
</evidence>
<dbReference type="PANTHER" id="PTHR45626:SF52">
    <property type="entry name" value="SINGLE-STRANDED DNA-DEPENDENT ATPASE (EUROFUNG)"/>
    <property type="match status" value="1"/>
</dbReference>
<dbReference type="Pfam" id="PF00176">
    <property type="entry name" value="SNF2-rel_dom"/>
    <property type="match status" value="1"/>
</dbReference>
<evidence type="ECO:0000256" key="1">
    <source>
        <dbReference type="ARBA" id="ARBA00022741"/>
    </source>
</evidence>
<keyword evidence="3" id="KW-0067">ATP-binding</keyword>
<dbReference type="Pfam" id="PF00271">
    <property type="entry name" value="Helicase_C"/>
    <property type="match status" value="1"/>
</dbReference>
<dbReference type="SMART" id="SM00490">
    <property type="entry name" value="HELICc"/>
    <property type="match status" value="1"/>
</dbReference>
<dbReference type="InterPro" id="IPR049730">
    <property type="entry name" value="SNF2/RAD54-like_C"/>
</dbReference>
<dbReference type="SUPFAM" id="SSF52540">
    <property type="entry name" value="P-loop containing nucleoside triphosphate hydrolases"/>
    <property type="match status" value="2"/>
</dbReference>
<evidence type="ECO:0000259" key="5">
    <source>
        <dbReference type="PROSITE" id="PS51194"/>
    </source>
</evidence>
<dbReference type="PANTHER" id="PTHR45626">
    <property type="entry name" value="TRANSCRIPTION TERMINATION FACTOR 2-RELATED"/>
    <property type="match status" value="1"/>
</dbReference>